<feature type="compositionally biased region" description="Basic and acidic residues" evidence="1">
    <location>
        <begin position="66"/>
        <end position="75"/>
    </location>
</feature>
<name>A0A8H3KUJ2_9GLOM</name>
<comment type="caution">
    <text evidence="2">The sequence shown here is derived from an EMBL/GenBank/DDBJ whole genome shotgun (WGS) entry which is preliminary data.</text>
</comment>
<dbReference type="AlphaFoldDB" id="A0A8H3KUJ2"/>
<evidence type="ECO:0000313" key="3">
    <source>
        <dbReference type="Proteomes" id="UP000615446"/>
    </source>
</evidence>
<gene>
    <name evidence="2" type="ORF">RCL2_000077300</name>
</gene>
<proteinExistence type="predicted"/>
<feature type="compositionally biased region" description="Polar residues" evidence="1">
    <location>
        <begin position="31"/>
        <end position="53"/>
    </location>
</feature>
<dbReference type="Proteomes" id="UP000615446">
    <property type="component" value="Unassembled WGS sequence"/>
</dbReference>
<reference evidence="2" key="1">
    <citation type="submission" date="2019-10" db="EMBL/GenBank/DDBJ databases">
        <title>Conservation and host-specific expression of non-tandemly repeated heterogenous ribosome RNA gene in arbuscular mycorrhizal fungi.</title>
        <authorList>
            <person name="Maeda T."/>
            <person name="Kobayashi Y."/>
            <person name="Nakagawa T."/>
            <person name="Ezawa T."/>
            <person name="Yamaguchi K."/>
            <person name="Bino T."/>
            <person name="Nishimoto Y."/>
            <person name="Shigenobu S."/>
            <person name="Kawaguchi M."/>
        </authorList>
    </citation>
    <scope>NUCLEOTIDE SEQUENCE</scope>
    <source>
        <strain evidence="2">HR1</strain>
    </source>
</reference>
<evidence type="ECO:0000256" key="1">
    <source>
        <dbReference type="SAM" id="MobiDB-lite"/>
    </source>
</evidence>
<protein>
    <submittedName>
        <fullName evidence="2">Uncharacterized protein</fullName>
    </submittedName>
</protein>
<sequence>MARKDKKNRTCECCGKTVASPQKLRQHYSSEKNNCSPPNVRQPALTTKVQTPEPTYKPEVIQTPIHKPESQKKDPIHGDDYITEEEAKNWVSPNARKPGEHFRTWGARLVQRWKELDLGNHDTPANLHECKTLCHDLEQQDPDAVRLPTLKELEKYKKIAEDPEAGPGPSTQAHREGQVRNPPHINRDQPIFVKNGKHFITDKDAEKWDQEQHEPGEYRLPTLKELEEEERLAKEKVIENLPPEKRQEYEIEKEYASGKHFRSIYEEKVKTCASGAYLTKIVQEEPPTGDIVFLERERDPDRQHSSLKCMTVWEGVIPSCKNPAYAFNKEQDSELEYADAPYMPQLIAEARGAITDVLKEELRKRDQIKLALVIYATYVSYTYKGEGDIEDRANYTAKYHHPYHRSNQREILSEEYIDEHITLSGVEIDKRIEKYLKEESGKILLRLEMGKES</sequence>
<dbReference type="EMBL" id="BLAL01000005">
    <property type="protein sequence ID" value="GES73231.1"/>
    <property type="molecule type" value="Genomic_DNA"/>
</dbReference>
<accession>A0A8H3KUJ2</accession>
<feature type="region of interest" description="Disordered" evidence="1">
    <location>
        <begin position="24"/>
        <end position="75"/>
    </location>
</feature>
<dbReference type="OrthoDB" id="2491671at2759"/>
<evidence type="ECO:0000313" key="2">
    <source>
        <dbReference type="EMBL" id="GES73231.1"/>
    </source>
</evidence>
<feature type="region of interest" description="Disordered" evidence="1">
    <location>
        <begin position="160"/>
        <end position="189"/>
    </location>
</feature>
<organism evidence="2 3">
    <name type="scientific">Rhizophagus clarus</name>
    <dbReference type="NCBI Taxonomy" id="94130"/>
    <lineage>
        <taxon>Eukaryota</taxon>
        <taxon>Fungi</taxon>
        <taxon>Fungi incertae sedis</taxon>
        <taxon>Mucoromycota</taxon>
        <taxon>Glomeromycotina</taxon>
        <taxon>Glomeromycetes</taxon>
        <taxon>Glomerales</taxon>
        <taxon>Glomeraceae</taxon>
        <taxon>Rhizophagus</taxon>
    </lineage>
</organism>